<dbReference type="GO" id="GO:0008289">
    <property type="term" value="F:lipid binding"/>
    <property type="evidence" value="ECO:0007669"/>
    <property type="project" value="UniProtKB-KW"/>
</dbReference>
<keyword evidence="3" id="KW-0446">Lipid-binding</keyword>
<keyword evidence="6" id="KW-1185">Reference proteome</keyword>
<dbReference type="PANTHER" id="PTHR22725">
    <property type="entry name" value="FATTY ACID-BINDING PROTEIN HOMOLOG 1-RELATED-RELATED"/>
    <property type="match status" value="1"/>
</dbReference>
<dbReference type="CDD" id="cd00742">
    <property type="entry name" value="FABP"/>
    <property type="match status" value="1"/>
</dbReference>
<feature type="signal peptide" evidence="4">
    <location>
        <begin position="1"/>
        <end position="20"/>
    </location>
</feature>
<dbReference type="AlphaFoldDB" id="A0AAN4Z0P1"/>
<evidence type="ECO:0000256" key="2">
    <source>
        <dbReference type="ARBA" id="ARBA00022448"/>
    </source>
</evidence>
<keyword evidence="4" id="KW-0732">Signal</keyword>
<protein>
    <recommendedName>
        <fullName evidence="7">Cytosolic fatty-acid binding proteins domain-containing protein</fullName>
    </recommendedName>
</protein>
<dbReference type="InterPro" id="IPR012674">
    <property type="entry name" value="Calycin"/>
</dbReference>
<comment type="caution">
    <text evidence="5">The sequence shown here is derived from an EMBL/GenBank/DDBJ whole genome shotgun (WGS) entry which is preliminary data.</text>
</comment>
<proteinExistence type="inferred from homology"/>
<dbReference type="InterPro" id="IPR040094">
    <property type="entry name" value="Lbp1-4"/>
</dbReference>
<feature type="non-terminal residue" evidence="5">
    <location>
        <position position="1"/>
    </location>
</feature>
<keyword evidence="2" id="KW-0813">Transport</keyword>
<evidence type="ECO:0000256" key="3">
    <source>
        <dbReference type="ARBA" id="ARBA00023121"/>
    </source>
</evidence>
<accession>A0AAN4Z0P1</accession>
<evidence type="ECO:0000313" key="6">
    <source>
        <dbReference type="Proteomes" id="UP001328107"/>
    </source>
</evidence>
<reference evidence="6" key="1">
    <citation type="submission" date="2022-10" db="EMBL/GenBank/DDBJ databases">
        <title>Genome assembly of Pristionchus species.</title>
        <authorList>
            <person name="Yoshida K."/>
            <person name="Sommer R.J."/>
        </authorList>
    </citation>
    <scope>NUCLEOTIDE SEQUENCE [LARGE SCALE GENOMIC DNA]</scope>
    <source>
        <strain evidence="6">RS5460</strain>
    </source>
</reference>
<dbReference type="PANTHER" id="PTHR22725:SF2">
    <property type="entry name" value="FATTY ACID-BINDING PROTEIN HOMOLOG 1-RELATED"/>
    <property type="match status" value="1"/>
</dbReference>
<comment type="similarity">
    <text evidence="1">Belongs to the calycin superfamily. Fatty-acid binding protein (FABP) family.</text>
</comment>
<feature type="chain" id="PRO_5042881774" description="Cytosolic fatty-acid binding proteins domain-containing protein" evidence="4">
    <location>
        <begin position="21"/>
        <end position="162"/>
    </location>
</feature>
<dbReference type="SUPFAM" id="SSF50814">
    <property type="entry name" value="Lipocalins"/>
    <property type="match status" value="1"/>
</dbReference>
<evidence type="ECO:0000313" key="5">
    <source>
        <dbReference type="EMBL" id="GMR31651.1"/>
    </source>
</evidence>
<name>A0AAN4Z0P1_9BILA</name>
<dbReference type="Gene3D" id="2.40.128.20">
    <property type="match status" value="1"/>
</dbReference>
<sequence>SVMHLISVFSLLLVFSFISAENLPEGYFGRFHLDHSSDNFDDYLQATGVGWLKRRLISFAKIDKVYTKAGPDSFHFDNLSTAKDLHYKNIVLGKEFIGEGIDSTKHKITFTFRNGKLYEKHVPTDPNGEQKEDEYAFKLDGDTLVQTLQAGGVVAQRYYKRQ</sequence>
<evidence type="ECO:0008006" key="7">
    <source>
        <dbReference type="Google" id="ProtNLM"/>
    </source>
</evidence>
<gene>
    <name evidence="5" type="ORF">PMAYCL1PPCAC_01846</name>
</gene>
<evidence type="ECO:0000256" key="4">
    <source>
        <dbReference type="SAM" id="SignalP"/>
    </source>
</evidence>
<dbReference type="InterPro" id="IPR000463">
    <property type="entry name" value="Fatty_acid-bd"/>
</dbReference>
<evidence type="ECO:0000256" key="1">
    <source>
        <dbReference type="ARBA" id="ARBA00008390"/>
    </source>
</evidence>
<dbReference type="Proteomes" id="UP001328107">
    <property type="component" value="Unassembled WGS sequence"/>
</dbReference>
<organism evidence="5 6">
    <name type="scientific">Pristionchus mayeri</name>
    <dbReference type="NCBI Taxonomy" id="1317129"/>
    <lineage>
        <taxon>Eukaryota</taxon>
        <taxon>Metazoa</taxon>
        <taxon>Ecdysozoa</taxon>
        <taxon>Nematoda</taxon>
        <taxon>Chromadorea</taxon>
        <taxon>Rhabditida</taxon>
        <taxon>Rhabditina</taxon>
        <taxon>Diplogasteromorpha</taxon>
        <taxon>Diplogasteroidea</taxon>
        <taxon>Neodiplogasteridae</taxon>
        <taxon>Pristionchus</taxon>
    </lineage>
</organism>
<dbReference type="PRINTS" id="PR00178">
    <property type="entry name" value="FATTYACIDBP"/>
</dbReference>
<dbReference type="EMBL" id="BTRK01000001">
    <property type="protein sequence ID" value="GMR31651.1"/>
    <property type="molecule type" value="Genomic_DNA"/>
</dbReference>